<reference evidence="14" key="2">
    <citation type="submission" date="2025-08" db="UniProtKB">
        <authorList>
            <consortium name="Ensembl"/>
        </authorList>
    </citation>
    <scope>IDENTIFICATION</scope>
</reference>
<comment type="catalytic activity">
    <reaction evidence="1">
        <text>a ribonucleoside 5'-phosphate + H2O = a ribonucleoside + phosphate</text>
        <dbReference type="Rhea" id="RHEA:12484"/>
        <dbReference type="ChEBI" id="CHEBI:15377"/>
        <dbReference type="ChEBI" id="CHEBI:18254"/>
        <dbReference type="ChEBI" id="CHEBI:43474"/>
        <dbReference type="ChEBI" id="CHEBI:58043"/>
        <dbReference type="EC" id="3.1.3.5"/>
    </reaction>
</comment>
<evidence type="ECO:0000313" key="15">
    <source>
        <dbReference type="Proteomes" id="UP000314980"/>
    </source>
</evidence>
<dbReference type="Pfam" id="PF05822">
    <property type="entry name" value="UMPH-1"/>
    <property type="match status" value="2"/>
</dbReference>
<comment type="subcellular location">
    <subcellularLocation>
        <location evidence="2">Cytoplasm</location>
    </subcellularLocation>
</comment>
<keyword evidence="5" id="KW-0963">Cytoplasm</keyword>
<dbReference type="PANTHER" id="PTHR13045:SF15">
    <property type="entry name" value="7-METHYLGUANOSINE PHOSPHATE-SPECIFIC 5'-NUCLEOTIDASE"/>
    <property type="match status" value="1"/>
</dbReference>
<sequence length="201" mass="23540">MFSQVISDFDMTLTRFAHNGKRVPTTHNILDNRLLINEDCTRKMRELLNTYYPIEIDASRSAEEKLPLMVEWWTKVHELLIEQKIRRDMLAHAVKESSAMLRDGYKVFFECLAEHQVPLLIFSAGVGDVLEEVIRQNHVFHPNIHIISNYMDFDQTVEERKESYINSFDVVLVKDETLDVPNAILRYITSSRDEMQHATLT</sequence>
<keyword evidence="7" id="KW-0547">Nucleotide-binding</keyword>
<evidence type="ECO:0000256" key="10">
    <source>
        <dbReference type="ARBA" id="ARBA00023080"/>
    </source>
</evidence>
<comment type="function">
    <text evidence="12">Specifically hydrolyzes 7-methylguanosine monophosphate (m(7)GMP) to 7-methylguanosine and inorganic phosphate. The specific activity for m(7)GMP may protect cells against undesired salvage of m(7)GMP and its incorporation into nucleic acids. Also has weak activity for CMP. UMP and purine nucleotides are poor substrates.</text>
</comment>
<name>A0A4W6CMB5_LATCA</name>
<organism evidence="14 15">
    <name type="scientific">Lates calcarifer</name>
    <name type="common">Barramundi</name>
    <name type="synonym">Holocentrus calcarifer</name>
    <dbReference type="NCBI Taxonomy" id="8187"/>
    <lineage>
        <taxon>Eukaryota</taxon>
        <taxon>Metazoa</taxon>
        <taxon>Chordata</taxon>
        <taxon>Craniata</taxon>
        <taxon>Vertebrata</taxon>
        <taxon>Euteleostomi</taxon>
        <taxon>Actinopterygii</taxon>
        <taxon>Neopterygii</taxon>
        <taxon>Teleostei</taxon>
        <taxon>Neoteleostei</taxon>
        <taxon>Acanthomorphata</taxon>
        <taxon>Carangaria</taxon>
        <taxon>Carangaria incertae sedis</taxon>
        <taxon>Centropomidae</taxon>
        <taxon>Lates</taxon>
    </lineage>
</organism>
<dbReference type="InterPro" id="IPR006434">
    <property type="entry name" value="Pyrimidine_nucleotidase_eu"/>
</dbReference>
<dbReference type="Proteomes" id="UP000314980">
    <property type="component" value="Unassembled WGS sequence"/>
</dbReference>
<comment type="similarity">
    <text evidence="3">Belongs to the pyrimidine 5'-nucleotidase family.</text>
</comment>
<evidence type="ECO:0000256" key="2">
    <source>
        <dbReference type="ARBA" id="ARBA00004496"/>
    </source>
</evidence>
<keyword evidence="9" id="KW-0460">Magnesium</keyword>
<evidence type="ECO:0000256" key="11">
    <source>
        <dbReference type="ARBA" id="ARBA00036362"/>
    </source>
</evidence>
<evidence type="ECO:0000256" key="3">
    <source>
        <dbReference type="ARBA" id="ARBA00008389"/>
    </source>
</evidence>
<evidence type="ECO:0000256" key="9">
    <source>
        <dbReference type="ARBA" id="ARBA00022842"/>
    </source>
</evidence>
<dbReference type="GeneTree" id="ENSGT00390000012959"/>
<evidence type="ECO:0000256" key="12">
    <source>
        <dbReference type="ARBA" id="ARBA00046090"/>
    </source>
</evidence>
<keyword evidence="15" id="KW-1185">Reference proteome</keyword>
<dbReference type="GO" id="GO:0008253">
    <property type="term" value="F:5'-nucleotidase activity"/>
    <property type="evidence" value="ECO:0007669"/>
    <property type="project" value="UniProtKB-EC"/>
</dbReference>
<gene>
    <name evidence="14" type="primary">NT5C3B</name>
</gene>
<dbReference type="AlphaFoldDB" id="A0A4W6CMB5"/>
<dbReference type="FunFam" id="1.10.150.340:FF:000001">
    <property type="entry name" value="Cytosolic 5-nucleotidase 3-like"/>
    <property type="match status" value="1"/>
</dbReference>
<dbReference type="SUPFAM" id="SSF56784">
    <property type="entry name" value="HAD-like"/>
    <property type="match status" value="1"/>
</dbReference>
<reference evidence="14" key="3">
    <citation type="submission" date="2025-09" db="UniProtKB">
        <authorList>
            <consortium name="Ensembl"/>
        </authorList>
    </citation>
    <scope>IDENTIFICATION</scope>
</reference>
<dbReference type="Ensembl" id="ENSLCAT00010013765.1">
    <property type="protein sequence ID" value="ENSLCAP00010013470.1"/>
    <property type="gene ID" value="ENSLCAG00010006289.1"/>
</dbReference>
<dbReference type="GO" id="GO:0000287">
    <property type="term" value="F:magnesium ion binding"/>
    <property type="evidence" value="ECO:0007669"/>
    <property type="project" value="InterPro"/>
</dbReference>
<evidence type="ECO:0000256" key="6">
    <source>
        <dbReference type="ARBA" id="ARBA00022723"/>
    </source>
</evidence>
<accession>A0A4W6CMB5</accession>
<comment type="catalytic activity">
    <reaction evidence="11">
        <text>CMP + H2O = cytidine + phosphate</text>
        <dbReference type="Rhea" id="RHEA:29367"/>
        <dbReference type="ChEBI" id="CHEBI:15377"/>
        <dbReference type="ChEBI" id="CHEBI:17562"/>
        <dbReference type="ChEBI" id="CHEBI:43474"/>
        <dbReference type="ChEBI" id="CHEBI:60377"/>
        <dbReference type="EC" id="3.1.3.91"/>
    </reaction>
</comment>
<dbReference type="PANTHER" id="PTHR13045">
    <property type="entry name" value="5'-NUCLEOTIDASE"/>
    <property type="match status" value="1"/>
</dbReference>
<evidence type="ECO:0000256" key="13">
    <source>
        <dbReference type="ARBA" id="ARBA00048583"/>
    </source>
</evidence>
<comment type="catalytic activity">
    <reaction evidence="13">
        <text>N(7)-methyl-GMP + H2O = N(7)-methylguanosine + phosphate</text>
        <dbReference type="Rhea" id="RHEA:37107"/>
        <dbReference type="ChEBI" id="CHEBI:15377"/>
        <dbReference type="ChEBI" id="CHEBI:20794"/>
        <dbReference type="ChEBI" id="CHEBI:43474"/>
        <dbReference type="ChEBI" id="CHEBI:58285"/>
        <dbReference type="EC" id="3.1.3.91"/>
    </reaction>
</comment>
<dbReference type="InterPro" id="IPR023214">
    <property type="entry name" value="HAD_sf"/>
</dbReference>
<evidence type="ECO:0000256" key="7">
    <source>
        <dbReference type="ARBA" id="ARBA00022741"/>
    </source>
</evidence>
<evidence type="ECO:0000256" key="1">
    <source>
        <dbReference type="ARBA" id="ARBA00000815"/>
    </source>
</evidence>
<dbReference type="GO" id="GO:0009117">
    <property type="term" value="P:nucleotide metabolic process"/>
    <property type="evidence" value="ECO:0007669"/>
    <property type="project" value="UniProtKB-KW"/>
</dbReference>
<keyword evidence="8" id="KW-0378">Hydrolase</keyword>
<reference evidence="15" key="1">
    <citation type="submission" date="2015-09" db="EMBL/GenBank/DDBJ databases">
        <authorList>
            <person name="Sai Rama Sridatta P."/>
        </authorList>
    </citation>
    <scope>NUCLEOTIDE SEQUENCE [LARGE SCALE GENOMIC DNA]</scope>
</reference>
<evidence type="ECO:0000256" key="5">
    <source>
        <dbReference type="ARBA" id="ARBA00022490"/>
    </source>
</evidence>
<keyword evidence="10" id="KW-0546">Nucleotide metabolism</keyword>
<dbReference type="Gene3D" id="3.40.50.1000">
    <property type="entry name" value="HAD superfamily/HAD-like"/>
    <property type="match status" value="1"/>
</dbReference>
<proteinExistence type="inferred from homology"/>
<keyword evidence="6" id="KW-0479">Metal-binding</keyword>
<evidence type="ECO:0000256" key="8">
    <source>
        <dbReference type="ARBA" id="ARBA00022801"/>
    </source>
</evidence>
<evidence type="ECO:0000256" key="4">
    <source>
        <dbReference type="ARBA" id="ARBA00011245"/>
    </source>
</evidence>
<evidence type="ECO:0000313" key="14">
    <source>
        <dbReference type="Ensembl" id="ENSLCAP00010013470.1"/>
    </source>
</evidence>
<dbReference type="Gene3D" id="1.10.150.340">
    <property type="entry name" value="Pyrimidine 5'-nucleotidase (UMPH-1), N-terminal domain"/>
    <property type="match status" value="1"/>
</dbReference>
<dbReference type="GO" id="GO:0000166">
    <property type="term" value="F:nucleotide binding"/>
    <property type="evidence" value="ECO:0007669"/>
    <property type="project" value="UniProtKB-KW"/>
</dbReference>
<dbReference type="GO" id="GO:0005737">
    <property type="term" value="C:cytoplasm"/>
    <property type="evidence" value="ECO:0007669"/>
    <property type="project" value="UniProtKB-SubCell"/>
</dbReference>
<comment type="subunit">
    <text evidence="4">Monomer.</text>
</comment>
<dbReference type="InterPro" id="IPR036412">
    <property type="entry name" value="HAD-like_sf"/>
</dbReference>
<protein>
    <submittedName>
        <fullName evidence="14">5'-nucleotidase, cytosolic IIIB</fullName>
    </submittedName>
</protein>